<keyword evidence="4 5" id="KW-0238">DNA-binding</keyword>
<dbReference type="InterPro" id="IPR006612">
    <property type="entry name" value="THAP_Znf"/>
</dbReference>
<proteinExistence type="predicted"/>
<keyword evidence="1" id="KW-0479">Metal-binding</keyword>
<dbReference type="InterPro" id="IPR026516">
    <property type="entry name" value="THAP1/10"/>
</dbReference>
<dbReference type="Pfam" id="PF05485">
    <property type="entry name" value="THAP"/>
    <property type="match status" value="2"/>
</dbReference>
<protein>
    <submittedName>
        <fullName evidence="8">Uncharacterized protein LOC103517269</fullName>
    </submittedName>
</protein>
<keyword evidence="3" id="KW-0862">Zinc</keyword>
<dbReference type="GO" id="GO:0008270">
    <property type="term" value="F:zinc ion binding"/>
    <property type="evidence" value="ECO:0007669"/>
    <property type="project" value="UniProtKB-KW"/>
</dbReference>
<dbReference type="GO" id="GO:0043565">
    <property type="term" value="F:sequence-specific DNA binding"/>
    <property type="evidence" value="ECO:0007669"/>
    <property type="project" value="InterPro"/>
</dbReference>
<dbReference type="AlphaFoldDB" id="A0A3Q0J9P5"/>
<gene>
    <name evidence="8" type="primary">LOC103517269</name>
</gene>
<feature type="domain" description="THAP-type" evidence="6">
    <location>
        <begin position="126"/>
        <end position="221"/>
    </location>
</feature>
<evidence type="ECO:0000256" key="1">
    <source>
        <dbReference type="ARBA" id="ARBA00022723"/>
    </source>
</evidence>
<keyword evidence="7" id="KW-1185">Reference proteome</keyword>
<evidence type="ECO:0000259" key="6">
    <source>
        <dbReference type="PROSITE" id="PS50950"/>
    </source>
</evidence>
<evidence type="ECO:0000256" key="2">
    <source>
        <dbReference type="ARBA" id="ARBA00022771"/>
    </source>
</evidence>
<evidence type="ECO:0000256" key="4">
    <source>
        <dbReference type="ARBA" id="ARBA00023125"/>
    </source>
</evidence>
<reference evidence="8" key="1">
    <citation type="submission" date="2025-08" db="UniProtKB">
        <authorList>
            <consortium name="RefSeq"/>
        </authorList>
    </citation>
    <scope>IDENTIFICATION</scope>
</reference>
<accession>A0A3Q0J9P5</accession>
<dbReference type="KEGG" id="dci:103517269"/>
<dbReference type="SUPFAM" id="SSF57716">
    <property type="entry name" value="Glucocorticoid receptor-like (DNA-binding domain)"/>
    <property type="match status" value="2"/>
</dbReference>
<organism evidence="7 8">
    <name type="scientific">Diaphorina citri</name>
    <name type="common">Asian citrus psyllid</name>
    <dbReference type="NCBI Taxonomy" id="121845"/>
    <lineage>
        <taxon>Eukaryota</taxon>
        <taxon>Metazoa</taxon>
        <taxon>Ecdysozoa</taxon>
        <taxon>Arthropoda</taxon>
        <taxon>Hexapoda</taxon>
        <taxon>Insecta</taxon>
        <taxon>Pterygota</taxon>
        <taxon>Neoptera</taxon>
        <taxon>Paraneoptera</taxon>
        <taxon>Hemiptera</taxon>
        <taxon>Sternorrhyncha</taxon>
        <taxon>Psylloidea</taxon>
        <taxon>Psyllidae</taxon>
        <taxon>Diaphorininae</taxon>
        <taxon>Diaphorina</taxon>
    </lineage>
</organism>
<name>A0A3Q0J9P5_DIACI</name>
<evidence type="ECO:0000313" key="8">
    <source>
        <dbReference type="RefSeq" id="XP_026685222.1"/>
    </source>
</evidence>
<dbReference type="PANTHER" id="PTHR46600">
    <property type="entry name" value="THAP DOMAIN-CONTAINING"/>
    <property type="match status" value="1"/>
</dbReference>
<keyword evidence="2 5" id="KW-0863">Zinc-finger</keyword>
<dbReference type="RefSeq" id="XP_026685222.1">
    <property type="nucleotide sequence ID" value="XM_026829421.1"/>
</dbReference>
<dbReference type="Proteomes" id="UP000079169">
    <property type="component" value="Unplaced"/>
</dbReference>
<feature type="domain" description="THAP-type" evidence="6">
    <location>
        <begin position="1"/>
        <end position="100"/>
    </location>
</feature>
<dbReference type="PANTHER" id="PTHR46600:SF11">
    <property type="entry name" value="THAP DOMAIN-CONTAINING PROTEIN 10"/>
    <property type="match status" value="1"/>
</dbReference>
<sequence>MNSKSSRSCLVPTCYSTMTRTPGKLFFHVPRNKEVKAKFLEAIKYKKTEILNNNNAYYICEDHFELEKDVEDWSRYKLLKEYGKDTLRLRLKPNVLPRFHITDPVNLDNLRSSKTSNNLFEMNTKTSRYCLFPSCYNSTRRTPDKLFFNIPKEKDMKAKFLEAIQYKDTKILNNSTPYYICEDHFELEEDVEDWSRYKLLKECGKDTFKPKLKPNVLPRFHMIKDSNLQDDNVEVKFIGVYTRPGKTGKPEKVI</sequence>
<evidence type="ECO:0000313" key="7">
    <source>
        <dbReference type="Proteomes" id="UP000079169"/>
    </source>
</evidence>
<evidence type="ECO:0000256" key="5">
    <source>
        <dbReference type="PROSITE-ProRule" id="PRU00309"/>
    </source>
</evidence>
<evidence type="ECO:0000256" key="3">
    <source>
        <dbReference type="ARBA" id="ARBA00022833"/>
    </source>
</evidence>
<dbReference type="PROSITE" id="PS50950">
    <property type="entry name" value="ZF_THAP"/>
    <property type="match status" value="2"/>
</dbReference>
<dbReference type="GeneID" id="103517269"/>
<dbReference type="SMART" id="SM00980">
    <property type="entry name" value="THAP"/>
    <property type="match status" value="2"/>
</dbReference>
<dbReference type="PaxDb" id="121845-A0A3Q0J9P5"/>